<organism evidence="1 2">
    <name type="scientific">Syncephalastrum racemosum</name>
    <name type="common">Filamentous fungus</name>
    <dbReference type="NCBI Taxonomy" id="13706"/>
    <lineage>
        <taxon>Eukaryota</taxon>
        <taxon>Fungi</taxon>
        <taxon>Fungi incertae sedis</taxon>
        <taxon>Mucoromycota</taxon>
        <taxon>Mucoromycotina</taxon>
        <taxon>Mucoromycetes</taxon>
        <taxon>Mucorales</taxon>
        <taxon>Syncephalastraceae</taxon>
        <taxon>Syncephalastrum</taxon>
    </lineage>
</organism>
<dbReference type="InParanoid" id="A0A1X2H0K6"/>
<gene>
    <name evidence="1" type="ORF">BCR43DRAFT_499553</name>
</gene>
<dbReference type="Gene3D" id="1.25.40.10">
    <property type="entry name" value="Tetratricopeptide repeat domain"/>
    <property type="match status" value="1"/>
</dbReference>
<dbReference type="EMBL" id="MCGN01000012">
    <property type="protein sequence ID" value="ORY90593.1"/>
    <property type="molecule type" value="Genomic_DNA"/>
</dbReference>
<comment type="caution">
    <text evidence="1">The sequence shown here is derived from an EMBL/GenBank/DDBJ whole genome shotgun (WGS) entry which is preliminary data.</text>
</comment>
<dbReference type="SUPFAM" id="SSF48452">
    <property type="entry name" value="TPR-like"/>
    <property type="match status" value="1"/>
</dbReference>
<protein>
    <submittedName>
        <fullName evidence="1">Uncharacterized protein</fullName>
    </submittedName>
</protein>
<evidence type="ECO:0000313" key="2">
    <source>
        <dbReference type="Proteomes" id="UP000242180"/>
    </source>
</evidence>
<reference evidence="1 2" key="1">
    <citation type="submission" date="2016-07" db="EMBL/GenBank/DDBJ databases">
        <title>Pervasive Adenine N6-methylation of Active Genes in Fungi.</title>
        <authorList>
            <consortium name="DOE Joint Genome Institute"/>
            <person name="Mondo S.J."/>
            <person name="Dannebaum R.O."/>
            <person name="Kuo R.C."/>
            <person name="Labutti K."/>
            <person name="Haridas S."/>
            <person name="Kuo A."/>
            <person name="Salamov A."/>
            <person name="Ahrendt S.R."/>
            <person name="Lipzen A."/>
            <person name="Sullivan W."/>
            <person name="Andreopoulos W.B."/>
            <person name="Clum A."/>
            <person name="Lindquist E."/>
            <person name="Daum C."/>
            <person name="Ramamoorthy G.K."/>
            <person name="Gryganskyi A."/>
            <person name="Culley D."/>
            <person name="Magnuson J.K."/>
            <person name="James T.Y."/>
            <person name="O'Malley M.A."/>
            <person name="Stajich J.E."/>
            <person name="Spatafora J.W."/>
            <person name="Visel A."/>
            <person name="Grigoriev I.V."/>
        </authorList>
    </citation>
    <scope>NUCLEOTIDE SEQUENCE [LARGE SCALE GENOMIC DNA]</scope>
    <source>
        <strain evidence="1 2">NRRL 2496</strain>
    </source>
</reference>
<sequence length="336" mass="38718">MTGLLRARVVAGTRVFYFLGLKVVVFEYPKKLKLYGAVNRWRGGSLKATRACLEAYRQPRPMLCSCPPDLQQCLLRDWDTAMRVLNKAQTANGPGLWAFETLVSIASRLKAFPEARMDTALALYFAFIASRYALPSCHKEGSACLIDLGRLLIDTPLLVAERRLFRFVLLKIAQLLTRDEEYPSALQFLQTVADTYPNPYLQQASRYFDCLAQMATLHFYLKEYDAVIDRSTPVLRFYNRSRRHVHIYTLQRLLIIRVCAFLATGRIDACIQDKVNLRIFADEFETADSREFLVALYQSVEERNHARLAEACRGLDRFQRLTDHEIAILKQMQDKL</sequence>
<evidence type="ECO:0000313" key="1">
    <source>
        <dbReference type="EMBL" id="ORY90593.1"/>
    </source>
</evidence>
<dbReference type="AlphaFoldDB" id="A0A1X2H0K6"/>
<proteinExistence type="predicted"/>
<dbReference type="Proteomes" id="UP000242180">
    <property type="component" value="Unassembled WGS sequence"/>
</dbReference>
<dbReference type="InterPro" id="IPR011990">
    <property type="entry name" value="TPR-like_helical_dom_sf"/>
</dbReference>
<dbReference type="Pfam" id="PF14938">
    <property type="entry name" value="SNAP"/>
    <property type="match status" value="1"/>
</dbReference>
<name>A0A1X2H0K6_SYNRA</name>
<accession>A0A1X2H0K6</accession>
<keyword evidence="2" id="KW-1185">Reference proteome</keyword>